<keyword evidence="3" id="KW-1185">Reference proteome</keyword>
<sequence>MQQNSDVTPEQVVAGAGKTVWWKCSKHPTHEWILY</sequence>
<evidence type="ECO:0000259" key="1">
    <source>
        <dbReference type="Pfam" id="PF14311"/>
    </source>
</evidence>
<dbReference type="Pfam" id="PF14311">
    <property type="entry name" value="DUF4379"/>
    <property type="match status" value="1"/>
</dbReference>
<evidence type="ECO:0000313" key="3">
    <source>
        <dbReference type="Proteomes" id="UP000441585"/>
    </source>
</evidence>
<dbReference type="Proteomes" id="UP000441585">
    <property type="component" value="Unassembled WGS sequence"/>
</dbReference>
<dbReference type="AlphaFoldDB" id="A0A6I2M498"/>
<protein>
    <recommendedName>
        <fullName evidence="1">Treble clef zinc finger domain-containing protein</fullName>
    </recommendedName>
</protein>
<name>A0A6I2M498_9BACI</name>
<dbReference type="RefSeq" id="WP_083328086.1">
    <property type="nucleotide sequence ID" value="NZ_CAJFZX010000002.1"/>
</dbReference>
<proteinExistence type="predicted"/>
<dbReference type="InterPro" id="IPR025487">
    <property type="entry name" value="DUF4379"/>
</dbReference>
<dbReference type="EMBL" id="WKKF01000001">
    <property type="protein sequence ID" value="MRX52935.1"/>
    <property type="molecule type" value="Genomic_DNA"/>
</dbReference>
<feature type="domain" description="Treble clef zinc finger" evidence="1">
    <location>
        <begin position="3"/>
        <end position="32"/>
    </location>
</feature>
<gene>
    <name evidence="2" type="ORF">GJU41_03035</name>
</gene>
<accession>A0A6I2M498</accession>
<reference evidence="2 3" key="1">
    <citation type="submission" date="2019-11" db="EMBL/GenBank/DDBJ databases">
        <title>Bacillus idriensis genome.</title>
        <authorList>
            <person name="Konopka E.N."/>
            <person name="Newman J.D."/>
        </authorList>
    </citation>
    <scope>NUCLEOTIDE SEQUENCE [LARGE SCALE GENOMIC DNA]</scope>
    <source>
        <strain evidence="2 3">DSM 19097</strain>
    </source>
</reference>
<comment type="caution">
    <text evidence="2">The sequence shown here is derived from an EMBL/GenBank/DDBJ whole genome shotgun (WGS) entry which is preliminary data.</text>
</comment>
<organism evidence="2 3">
    <name type="scientific">Metabacillus idriensis</name>
    <dbReference type="NCBI Taxonomy" id="324768"/>
    <lineage>
        <taxon>Bacteria</taxon>
        <taxon>Bacillati</taxon>
        <taxon>Bacillota</taxon>
        <taxon>Bacilli</taxon>
        <taxon>Bacillales</taxon>
        <taxon>Bacillaceae</taxon>
        <taxon>Metabacillus</taxon>
    </lineage>
</organism>
<evidence type="ECO:0000313" key="2">
    <source>
        <dbReference type="EMBL" id="MRX52935.1"/>
    </source>
</evidence>